<proteinExistence type="predicted"/>
<name>A0A9W4JQM9_9EURO</name>
<evidence type="ECO:0000256" key="1">
    <source>
        <dbReference type="SAM" id="MobiDB-lite"/>
    </source>
</evidence>
<feature type="region of interest" description="Disordered" evidence="1">
    <location>
        <begin position="219"/>
        <end position="242"/>
    </location>
</feature>
<feature type="compositionally biased region" description="Polar residues" evidence="1">
    <location>
        <begin position="219"/>
        <end position="233"/>
    </location>
</feature>
<organism evidence="2 3">
    <name type="scientific">Penicillium salamii</name>
    <dbReference type="NCBI Taxonomy" id="1612424"/>
    <lineage>
        <taxon>Eukaryota</taxon>
        <taxon>Fungi</taxon>
        <taxon>Dikarya</taxon>
        <taxon>Ascomycota</taxon>
        <taxon>Pezizomycotina</taxon>
        <taxon>Eurotiomycetes</taxon>
        <taxon>Eurotiomycetidae</taxon>
        <taxon>Eurotiales</taxon>
        <taxon>Aspergillaceae</taxon>
        <taxon>Penicillium</taxon>
    </lineage>
</organism>
<dbReference type="Proteomes" id="UP001152592">
    <property type="component" value="Unassembled WGS sequence"/>
</dbReference>
<evidence type="ECO:0000313" key="3">
    <source>
        <dbReference type="Proteomes" id="UP001152592"/>
    </source>
</evidence>
<dbReference type="AlphaFoldDB" id="A0A9W4JQM9"/>
<sequence>MGVTAPSKPQLALALAVVKQKPPHRDLRGTTLSSRGVSRSAWRTDIIIEDYISEIRLFIKRSRELGHDGSLDKFFDSVSFWQQAYEESEARQSKLHDQVHDLQQKIDDLVGKLRAKDADGTEASQINKRKAPPPRTGKDTGNPNSTTKRAKIPGSLSQRHLWMNDDESGDENALCTSRQLYTLQRALQRRSTSDSSLRDLATAAVILCKSAEQQLISAVQRESTPIQQSSTQPKPDKSNAPDTDTVLNGVILAFHLAHKALKKLAANAQSRQHQAQITYYLVGLFESCMTALTLHCTSISTQVEQKKEKNARCTESELASHLADVLYNMALALDLTHTEDQDIMEGFLFLVLRRMGKMLALHVFHDIRLPMSVCPGMTYPEGLKAMTDEGLMPTQAQIETRYLIRTLSRILDIESDSLPKAVASRQFIENVKDRLQKTLLQAVFGPDDHMFREILLRPQTPPPLNSSPVEQEKFGDWLTQELWRLVGWDVLKSMFAPK</sequence>
<reference evidence="2" key="1">
    <citation type="submission" date="2021-07" db="EMBL/GenBank/DDBJ databases">
        <authorList>
            <person name="Branca A.L. A."/>
        </authorList>
    </citation>
    <scope>NUCLEOTIDE SEQUENCE</scope>
</reference>
<comment type="caution">
    <text evidence="2">The sequence shown here is derived from an EMBL/GenBank/DDBJ whole genome shotgun (WGS) entry which is preliminary data.</text>
</comment>
<protein>
    <submittedName>
        <fullName evidence="2">Uncharacterized protein</fullName>
    </submittedName>
</protein>
<dbReference type="OrthoDB" id="191686at2759"/>
<evidence type="ECO:0000313" key="2">
    <source>
        <dbReference type="EMBL" id="CAG8413560.1"/>
    </source>
</evidence>
<accession>A0A9W4JQM9</accession>
<gene>
    <name evidence="2" type="ORF">PSALAMII_LOCUS8955</name>
</gene>
<feature type="region of interest" description="Disordered" evidence="1">
    <location>
        <begin position="117"/>
        <end position="158"/>
    </location>
</feature>
<dbReference type="EMBL" id="CAJVPD010000271">
    <property type="protein sequence ID" value="CAG8413560.1"/>
    <property type="molecule type" value="Genomic_DNA"/>
</dbReference>